<accession>A0A1E5VQ04</accession>
<comment type="cofactor">
    <cofactor evidence="2">
        <name>Zn(2+)</name>
        <dbReference type="ChEBI" id="CHEBI:29105"/>
    </cofactor>
</comment>
<comment type="function">
    <text evidence="3">Might act as an E3 ubiquitin-protein ligase, or as part of E3 complex, which accepts ubiquitin from specific E2 ubiquitin-conjugating enzymes and then transfers it to substrates.</text>
</comment>
<keyword evidence="9" id="KW-0677">Repeat</keyword>
<evidence type="ECO:0000256" key="12">
    <source>
        <dbReference type="ARBA" id="ARBA00022833"/>
    </source>
</evidence>
<dbReference type="GO" id="GO:0061630">
    <property type="term" value="F:ubiquitin protein ligase activity"/>
    <property type="evidence" value="ECO:0007669"/>
    <property type="project" value="UniProtKB-EC"/>
</dbReference>
<keyword evidence="11" id="KW-0833">Ubl conjugation pathway</keyword>
<dbReference type="Gene3D" id="1.20.120.1750">
    <property type="match status" value="1"/>
</dbReference>
<evidence type="ECO:0000256" key="7">
    <source>
        <dbReference type="ARBA" id="ARBA00022679"/>
    </source>
</evidence>
<gene>
    <name evidence="17" type="ORF">BAE44_0011840</name>
</gene>
<evidence type="ECO:0000256" key="3">
    <source>
        <dbReference type="ARBA" id="ARBA00003976"/>
    </source>
</evidence>
<comment type="catalytic activity">
    <reaction evidence="1">
        <text>[E2 ubiquitin-conjugating enzyme]-S-ubiquitinyl-L-cysteine + [acceptor protein]-L-lysine = [E2 ubiquitin-conjugating enzyme]-L-cysteine + [acceptor protein]-N(6)-ubiquitinyl-L-lysine.</text>
        <dbReference type="EC" id="2.3.2.31"/>
    </reaction>
</comment>
<evidence type="ECO:0000313" key="17">
    <source>
        <dbReference type="EMBL" id="OEL27144.1"/>
    </source>
</evidence>
<evidence type="ECO:0000256" key="8">
    <source>
        <dbReference type="ARBA" id="ARBA00022723"/>
    </source>
</evidence>
<dbReference type="FunFam" id="3.30.40.10:FF:000019">
    <property type="entry name" value="RBR-type E3 ubiquitin transferase"/>
    <property type="match status" value="1"/>
</dbReference>
<feature type="region of interest" description="Disordered" evidence="14">
    <location>
        <begin position="1"/>
        <end position="81"/>
    </location>
</feature>
<evidence type="ECO:0000259" key="16">
    <source>
        <dbReference type="PROSITE" id="PS51873"/>
    </source>
</evidence>
<evidence type="ECO:0000256" key="14">
    <source>
        <dbReference type="SAM" id="MobiDB-lite"/>
    </source>
</evidence>
<evidence type="ECO:0000256" key="13">
    <source>
        <dbReference type="PROSITE-ProRule" id="PRU00175"/>
    </source>
</evidence>
<evidence type="ECO:0000256" key="9">
    <source>
        <dbReference type="ARBA" id="ARBA00022737"/>
    </source>
</evidence>
<evidence type="ECO:0000256" key="1">
    <source>
        <dbReference type="ARBA" id="ARBA00001798"/>
    </source>
</evidence>
<evidence type="ECO:0000256" key="2">
    <source>
        <dbReference type="ARBA" id="ARBA00001947"/>
    </source>
</evidence>
<comment type="similarity">
    <text evidence="5">Belongs to the RBR family. Ariadne subfamily.</text>
</comment>
<dbReference type="EMBL" id="LWDX02033147">
    <property type="protein sequence ID" value="OEL27144.1"/>
    <property type="molecule type" value="Genomic_DNA"/>
</dbReference>
<protein>
    <recommendedName>
        <fullName evidence="6">RBR-type E3 ubiquitin transferase</fullName>
        <ecNumber evidence="6">2.3.2.31</ecNumber>
    </recommendedName>
</protein>
<dbReference type="Pfam" id="PF01485">
    <property type="entry name" value="IBR"/>
    <property type="match status" value="1"/>
</dbReference>
<reference evidence="17 18" key="1">
    <citation type="submission" date="2016-09" db="EMBL/GenBank/DDBJ databases">
        <title>The draft genome of Dichanthelium oligosanthes: A C3 panicoid grass species.</title>
        <authorList>
            <person name="Studer A.J."/>
            <person name="Schnable J.C."/>
            <person name="Brutnell T.P."/>
        </authorList>
    </citation>
    <scope>NUCLEOTIDE SEQUENCE [LARGE SCALE GENOMIC DNA]</scope>
    <source>
        <strain evidence="18">cv. Kellogg 1175</strain>
        <tissue evidence="17">Leaf</tissue>
    </source>
</reference>
<dbReference type="FunFam" id="1.20.120.1750:FF:000027">
    <property type="entry name" value="RBR-type E3 ubiquitin transferase"/>
    <property type="match status" value="1"/>
</dbReference>
<dbReference type="AlphaFoldDB" id="A0A1E5VQ04"/>
<dbReference type="SUPFAM" id="SSF57850">
    <property type="entry name" value="RING/U-box"/>
    <property type="match status" value="3"/>
</dbReference>
<keyword evidence="18" id="KW-1185">Reference proteome</keyword>
<dbReference type="InterPro" id="IPR017907">
    <property type="entry name" value="Znf_RING_CS"/>
</dbReference>
<evidence type="ECO:0000313" key="18">
    <source>
        <dbReference type="Proteomes" id="UP000095767"/>
    </source>
</evidence>
<keyword evidence="7" id="KW-0808">Transferase</keyword>
<dbReference type="CDD" id="cd22583">
    <property type="entry name" value="Rcat_RBR_ARI7-like"/>
    <property type="match status" value="1"/>
</dbReference>
<name>A0A1E5VQ04_9POAL</name>
<evidence type="ECO:0000256" key="6">
    <source>
        <dbReference type="ARBA" id="ARBA00012251"/>
    </source>
</evidence>
<feature type="domain" description="RING-type" evidence="15">
    <location>
        <begin position="315"/>
        <end position="359"/>
    </location>
</feature>
<dbReference type="Pfam" id="PF22191">
    <property type="entry name" value="IBR_1"/>
    <property type="match status" value="1"/>
</dbReference>
<feature type="compositionally biased region" description="Basic and acidic residues" evidence="14">
    <location>
        <begin position="65"/>
        <end position="81"/>
    </location>
</feature>
<feature type="compositionally biased region" description="Acidic residues" evidence="14">
    <location>
        <begin position="52"/>
        <end position="64"/>
    </location>
</feature>
<dbReference type="Proteomes" id="UP000095767">
    <property type="component" value="Unassembled WGS sequence"/>
</dbReference>
<dbReference type="PROSITE" id="PS50089">
    <property type="entry name" value="ZF_RING_2"/>
    <property type="match status" value="2"/>
</dbReference>
<dbReference type="InterPro" id="IPR001841">
    <property type="entry name" value="Znf_RING"/>
</dbReference>
<keyword evidence="12" id="KW-0862">Zinc</keyword>
<feature type="domain" description="RING-type" evidence="16">
    <location>
        <begin position="151"/>
        <end position="363"/>
    </location>
</feature>
<comment type="caution">
    <text evidence="17">The sequence shown here is derived from an EMBL/GenBank/DDBJ whole genome shotgun (WGS) entry which is preliminary data.</text>
</comment>
<evidence type="ECO:0000259" key="15">
    <source>
        <dbReference type="PROSITE" id="PS50089"/>
    </source>
</evidence>
<feature type="domain" description="RING-type" evidence="15">
    <location>
        <begin position="155"/>
        <end position="204"/>
    </location>
</feature>
<dbReference type="GO" id="GO:0008270">
    <property type="term" value="F:zinc ion binding"/>
    <property type="evidence" value="ECO:0007669"/>
    <property type="project" value="UniProtKB-KW"/>
</dbReference>
<evidence type="ECO:0000256" key="5">
    <source>
        <dbReference type="ARBA" id="ARBA00005884"/>
    </source>
</evidence>
<evidence type="ECO:0000256" key="4">
    <source>
        <dbReference type="ARBA" id="ARBA00004906"/>
    </source>
</evidence>
<feature type="compositionally biased region" description="Acidic residues" evidence="14">
    <location>
        <begin position="29"/>
        <end position="41"/>
    </location>
</feature>
<dbReference type="EC" id="2.3.2.31" evidence="6"/>
<evidence type="ECO:0000256" key="10">
    <source>
        <dbReference type="ARBA" id="ARBA00022771"/>
    </source>
</evidence>
<dbReference type="InterPro" id="IPR013083">
    <property type="entry name" value="Znf_RING/FYVE/PHD"/>
</dbReference>
<dbReference type="Gene3D" id="3.30.40.10">
    <property type="entry name" value="Zinc/RING finger domain, C3HC4 (zinc finger)"/>
    <property type="match status" value="1"/>
</dbReference>
<evidence type="ECO:0000256" key="11">
    <source>
        <dbReference type="ARBA" id="ARBA00022786"/>
    </source>
</evidence>
<dbReference type="InterPro" id="IPR002867">
    <property type="entry name" value="IBR_dom"/>
</dbReference>
<comment type="pathway">
    <text evidence="4">Protein modification; protein ubiquitination.</text>
</comment>
<sequence>MARKGKEDYYSDAGGDDDYEDYYSKGEDDVCQSDTDDENSGSDDGGGGGVSDGDDQQAMETTDDIEPKDREKEYDFETEDDVRRCQDEVTAKTSELLSVPPGFAAAFLRHCRWDAERLENEWFSDERRVRGAVGLAAAGRDGDVPTALNDRPLICAICFGGYAPGEMRSAGCAHYYCHECWRGYIHAAVGDGSRCLLLRCPDPRCTAPLVRELVDEAAADEDRARYATFVVRSYVEEGTSKYVRWCPGPGCTLAVRSRPGSRLYEVPCACKHVFCFRCGEEAHRPASCDTAGAWVVKNRSDGETSEWVLTNTKHCPECRRAIEKNQGCNHMTCSAPCGHQFCWLCLGSWKEHSGGNYHCNRYAADKSEFTGEKTRREQAKASPERYLHFYERWATHGQSMTKARQDLDALEGGGLDALADTFGVPPTELEFVTEAYAQIIEARRVLRWTYAYVYYQDPERHGRLEFYVFLQAMAEGAMEQLHKCAEGEKDALKVDVGDYGAVFPAGYAAGKLAEFRERLSHLSRVTRSHFTKLVEGFESGMAEIVL</sequence>
<dbReference type="InterPro" id="IPR031127">
    <property type="entry name" value="E3_UB_ligase_RBR"/>
</dbReference>
<dbReference type="SMART" id="SM00647">
    <property type="entry name" value="IBR"/>
    <property type="match status" value="2"/>
</dbReference>
<keyword evidence="8" id="KW-0479">Metal-binding</keyword>
<proteinExistence type="inferred from homology"/>
<dbReference type="CDD" id="cd20346">
    <property type="entry name" value="BRcat_RBR_ANKIB1"/>
    <property type="match status" value="1"/>
</dbReference>
<dbReference type="PROSITE" id="PS00518">
    <property type="entry name" value="ZF_RING_1"/>
    <property type="match status" value="1"/>
</dbReference>
<dbReference type="OrthoDB" id="10009520at2759"/>
<keyword evidence="10 13" id="KW-0863">Zinc-finger</keyword>
<organism evidence="17 18">
    <name type="scientific">Dichanthelium oligosanthes</name>
    <dbReference type="NCBI Taxonomy" id="888268"/>
    <lineage>
        <taxon>Eukaryota</taxon>
        <taxon>Viridiplantae</taxon>
        <taxon>Streptophyta</taxon>
        <taxon>Embryophyta</taxon>
        <taxon>Tracheophyta</taxon>
        <taxon>Spermatophyta</taxon>
        <taxon>Magnoliopsida</taxon>
        <taxon>Liliopsida</taxon>
        <taxon>Poales</taxon>
        <taxon>Poaceae</taxon>
        <taxon>PACMAD clade</taxon>
        <taxon>Panicoideae</taxon>
        <taxon>Panicodae</taxon>
        <taxon>Paniceae</taxon>
        <taxon>Dichantheliinae</taxon>
        <taxon>Dichanthelium</taxon>
    </lineage>
</organism>
<dbReference type="GO" id="GO:0016567">
    <property type="term" value="P:protein ubiquitination"/>
    <property type="evidence" value="ECO:0007669"/>
    <property type="project" value="InterPro"/>
</dbReference>
<dbReference type="InterPro" id="IPR044066">
    <property type="entry name" value="TRIAD_supradom"/>
</dbReference>
<dbReference type="STRING" id="888268.A0A1E5VQ04"/>
<dbReference type="PROSITE" id="PS51873">
    <property type="entry name" value="TRIAD"/>
    <property type="match status" value="1"/>
</dbReference>
<dbReference type="PANTHER" id="PTHR11685">
    <property type="entry name" value="RBR FAMILY RING FINGER AND IBR DOMAIN-CONTAINING"/>
    <property type="match status" value="1"/>
</dbReference>